<accession>A0A9N9PBD8</accession>
<evidence type="ECO:0000313" key="2">
    <source>
        <dbReference type="EMBL" id="CAG8808447.1"/>
    </source>
</evidence>
<dbReference type="EMBL" id="CAJVPY010043772">
    <property type="protein sequence ID" value="CAG8808447.1"/>
    <property type="molecule type" value="Genomic_DNA"/>
</dbReference>
<dbReference type="AlphaFoldDB" id="A0A9N9PBD8"/>
<name>A0A9N9PBD8_9GLOM</name>
<gene>
    <name evidence="2" type="ORF">DERYTH_LOCUS24886</name>
</gene>
<evidence type="ECO:0000313" key="3">
    <source>
        <dbReference type="Proteomes" id="UP000789405"/>
    </source>
</evidence>
<evidence type="ECO:0000256" key="1">
    <source>
        <dbReference type="SAM" id="MobiDB-lite"/>
    </source>
</evidence>
<organism evidence="2 3">
    <name type="scientific">Dentiscutata erythropus</name>
    <dbReference type="NCBI Taxonomy" id="1348616"/>
    <lineage>
        <taxon>Eukaryota</taxon>
        <taxon>Fungi</taxon>
        <taxon>Fungi incertae sedis</taxon>
        <taxon>Mucoromycota</taxon>
        <taxon>Glomeromycotina</taxon>
        <taxon>Glomeromycetes</taxon>
        <taxon>Diversisporales</taxon>
        <taxon>Gigasporaceae</taxon>
        <taxon>Dentiscutata</taxon>
    </lineage>
</organism>
<sequence>WVRTRQSPSASLAQIGSLRGSPANSQGLVTPPSILEQHSNFYETCTHTT</sequence>
<protein>
    <submittedName>
        <fullName evidence="2">3150_t:CDS:1</fullName>
    </submittedName>
</protein>
<comment type="caution">
    <text evidence="2">The sequence shown here is derived from an EMBL/GenBank/DDBJ whole genome shotgun (WGS) entry which is preliminary data.</text>
</comment>
<feature type="compositionally biased region" description="Polar residues" evidence="1">
    <location>
        <begin position="1"/>
        <end position="14"/>
    </location>
</feature>
<keyword evidence="3" id="KW-1185">Reference proteome</keyword>
<proteinExistence type="predicted"/>
<feature type="region of interest" description="Disordered" evidence="1">
    <location>
        <begin position="1"/>
        <end position="32"/>
    </location>
</feature>
<dbReference type="Proteomes" id="UP000789405">
    <property type="component" value="Unassembled WGS sequence"/>
</dbReference>
<reference evidence="2" key="1">
    <citation type="submission" date="2021-06" db="EMBL/GenBank/DDBJ databases">
        <authorList>
            <person name="Kallberg Y."/>
            <person name="Tangrot J."/>
            <person name="Rosling A."/>
        </authorList>
    </citation>
    <scope>NUCLEOTIDE SEQUENCE</scope>
    <source>
        <strain evidence="2">MA453B</strain>
    </source>
</reference>
<feature type="non-terminal residue" evidence="2">
    <location>
        <position position="1"/>
    </location>
</feature>